<dbReference type="EMBL" id="GG662856">
    <property type="protein sequence ID" value="EAR86956.2"/>
    <property type="molecule type" value="Genomic_DNA"/>
</dbReference>
<dbReference type="InterPro" id="IPR052994">
    <property type="entry name" value="Tiny_macrocysts_regulators"/>
</dbReference>
<evidence type="ECO:0000313" key="4">
    <source>
        <dbReference type="Proteomes" id="UP000009168"/>
    </source>
</evidence>
<dbReference type="GeneID" id="7834998"/>
<feature type="transmembrane region" description="Helical" evidence="2">
    <location>
        <begin position="1011"/>
        <end position="1032"/>
    </location>
</feature>
<feature type="coiled-coil region" evidence="1">
    <location>
        <begin position="470"/>
        <end position="500"/>
    </location>
</feature>
<keyword evidence="2 3" id="KW-0812">Transmembrane</keyword>
<organism evidence="3 4">
    <name type="scientific">Tetrahymena thermophila (strain SB210)</name>
    <dbReference type="NCBI Taxonomy" id="312017"/>
    <lineage>
        <taxon>Eukaryota</taxon>
        <taxon>Sar</taxon>
        <taxon>Alveolata</taxon>
        <taxon>Ciliophora</taxon>
        <taxon>Intramacronucleata</taxon>
        <taxon>Oligohymenophorea</taxon>
        <taxon>Hymenostomatida</taxon>
        <taxon>Tetrahymenina</taxon>
        <taxon>Tetrahymenidae</taxon>
        <taxon>Tetrahymena</taxon>
    </lineage>
</organism>
<keyword evidence="2" id="KW-0472">Membrane</keyword>
<keyword evidence="4" id="KW-1185">Reference proteome</keyword>
<dbReference type="PANTHER" id="PTHR31600:SF2">
    <property type="entry name" value="GAMETE ENRICHED GENE 10 PROTEIN-RELATED"/>
    <property type="match status" value="1"/>
</dbReference>
<keyword evidence="1" id="KW-0175">Coiled coil</keyword>
<proteinExistence type="predicted"/>
<evidence type="ECO:0000313" key="3">
    <source>
        <dbReference type="EMBL" id="EAR86956.2"/>
    </source>
</evidence>
<sequence>MQNLSTLEYLISNQGKNTSELNIYNVIQFDESISSVAEQELNLMDQKTEFLKCISQDFIELQNLEKTGVKLCSERDELEKKLKQLYKVNPNNEYLNFLISNYLCCLSFDDSREQFLQNLKYQKKPNQKIFQAAFSKNSAVVFISLLKDEFAHIKNVSNSFLLNFQYEKRNILDKNVAILMPKSIGMQHDKIISRYVERGFFEEQKIKDIQPLYAINSKGFLIEIQLNLQISLMGLNQIGVSGLIQVNKSLNEYVVITDVINNNLVQAASTQIYIDLFHPYIEKQEEYKKIFMPQCIPLLPHVIKATMLEFNQRLGDKQDNNNSIQGIAKKAQIIKSKKIETIAFLPKFRKNGISRLFLKPYDLEQMIRNGLFTLNLNDIYIVQFKVQVTIDEFLNVGQLVFKTIKKIEIQEQQIQSINLLFLEQLKQYCPNCNFSQEEIQSLFFMNDWQTQLFSKINQVVDKYSHHHQSLTNLNTIKKQYENQIEEISEEKEEVLNQTDRDTQFISQRNYLNHFDADIQKEDNILSVQRDIGSIDNLMTPKEKHNKPLFSHKQIQIVAQESWIKNFEHQQISSQQHGSKDLRSNETTNILSQTSLQSPKYKESQKLIIHSSRGSKNFDLLPLSMKQITPNYTQSQSLKKMNSKQLSDINEKLEAQNEQKNLSDEVQAVHQQSVSSSRNNQFTSIKKIIKNSFEKPSRSRVFNQILILAVISLIIVGIIIIVFFFNLEHKFDLQTKDFYYIPWGMNIRISISRIFKNHIFEKFTNIPDFGMYNNRNILSPIFNQNKYDQNTYFKDQILEIVQEPMIDLFLLQYITEKNLPVSFYNNNTDFTTLETRVQPALNFYGIYMFQFANYNMNDPNKSDKLIMINLFNNFLVLVKNFANIQSLQEQNIQTNNNQIQSIVLTLLCLICVISLAFVLTIIPTFAYSQLKKQRIFFLFSTIDPQRIKEMHKVILIASQQIIQYKTKSHQKNLSHFGTSQYLKNHQLKESELINKKKKISSSSQYPKYSFSLILKCLIVYIILIVYPVVNYIITNTLTSQSGENQTLQGLIQTAKAQISSNIATFGLCAHSDLNLSNDYDLFPKYQQRFLSVLQQGPTTLSQFQTSIQQQQQKGRFNQQLYTDFFFNIITSDACAVLKNYPQYFNKTILNYQSCTSTYNSVLQSGLLNAINIFSDFFVNAYEIYQINDKQKRYSALVQLIQKNDLFQVNNLYEMIIEFMTGLTKFIVETNDQFFSQMNLVQKILMVYQFIVLAIVYQFGLVKYFKDITFQLKRAKHVLTIFEITYLVENSYILNYLSK</sequence>
<dbReference type="InParanoid" id="Q22P55"/>
<protein>
    <submittedName>
        <fullName evidence="3">Transmembrane protein, putative</fullName>
    </submittedName>
</protein>
<dbReference type="PANTHER" id="PTHR31600">
    <property type="entry name" value="TINY MACROCYSTS PROTEIN B-RELATED"/>
    <property type="match status" value="1"/>
</dbReference>
<reference evidence="4" key="1">
    <citation type="journal article" date="2006" name="PLoS Biol.">
        <title>Macronuclear genome sequence of the ciliate Tetrahymena thermophila, a model eukaryote.</title>
        <authorList>
            <person name="Eisen J.A."/>
            <person name="Coyne R.S."/>
            <person name="Wu M."/>
            <person name="Wu D."/>
            <person name="Thiagarajan M."/>
            <person name="Wortman J.R."/>
            <person name="Badger J.H."/>
            <person name="Ren Q."/>
            <person name="Amedeo P."/>
            <person name="Jones K.M."/>
            <person name="Tallon L.J."/>
            <person name="Delcher A.L."/>
            <person name="Salzberg S.L."/>
            <person name="Silva J.C."/>
            <person name="Haas B.J."/>
            <person name="Majoros W.H."/>
            <person name="Farzad M."/>
            <person name="Carlton J.M."/>
            <person name="Smith R.K. Jr."/>
            <person name="Garg J."/>
            <person name="Pearlman R.E."/>
            <person name="Karrer K.M."/>
            <person name="Sun L."/>
            <person name="Manning G."/>
            <person name="Elde N.C."/>
            <person name="Turkewitz A.P."/>
            <person name="Asai D.J."/>
            <person name="Wilkes D.E."/>
            <person name="Wang Y."/>
            <person name="Cai H."/>
            <person name="Collins K."/>
            <person name="Stewart B.A."/>
            <person name="Lee S.R."/>
            <person name="Wilamowska K."/>
            <person name="Weinberg Z."/>
            <person name="Ruzzo W.L."/>
            <person name="Wloga D."/>
            <person name="Gaertig J."/>
            <person name="Frankel J."/>
            <person name="Tsao C.-C."/>
            <person name="Gorovsky M.A."/>
            <person name="Keeling P.J."/>
            <person name="Waller R.F."/>
            <person name="Patron N.J."/>
            <person name="Cherry J.M."/>
            <person name="Stover N.A."/>
            <person name="Krieger C.J."/>
            <person name="del Toro C."/>
            <person name="Ryder H.F."/>
            <person name="Williamson S.C."/>
            <person name="Barbeau R.A."/>
            <person name="Hamilton E.P."/>
            <person name="Orias E."/>
        </authorList>
    </citation>
    <scope>NUCLEOTIDE SEQUENCE [LARGE SCALE GENOMIC DNA]</scope>
    <source>
        <strain evidence="4">SB210</strain>
    </source>
</reference>
<accession>Q22P55</accession>
<dbReference type="RefSeq" id="XP_001007201.2">
    <property type="nucleotide sequence ID" value="XM_001007201.2"/>
</dbReference>
<feature type="transmembrane region" description="Helical" evidence="2">
    <location>
        <begin position="901"/>
        <end position="926"/>
    </location>
</feature>
<evidence type="ECO:0000256" key="2">
    <source>
        <dbReference type="SAM" id="Phobius"/>
    </source>
</evidence>
<feature type="transmembrane region" description="Helical" evidence="2">
    <location>
        <begin position="1243"/>
        <end position="1263"/>
    </location>
</feature>
<evidence type="ECO:0000256" key="1">
    <source>
        <dbReference type="SAM" id="Coils"/>
    </source>
</evidence>
<keyword evidence="2" id="KW-1133">Transmembrane helix</keyword>
<feature type="transmembrane region" description="Helical" evidence="2">
    <location>
        <begin position="704"/>
        <end position="726"/>
    </location>
</feature>
<gene>
    <name evidence="3" type="ORF">TTHERM_00414360</name>
</gene>
<dbReference type="HOGENOM" id="CLU_002566_0_0_1"/>
<dbReference type="KEGG" id="tet:TTHERM_00414360"/>
<dbReference type="Proteomes" id="UP000009168">
    <property type="component" value="Unassembled WGS sequence"/>
</dbReference>
<name>Q22P55_TETTS</name>